<dbReference type="GO" id="GO:0070842">
    <property type="term" value="P:aggresome assembly"/>
    <property type="evidence" value="ECO:0007669"/>
    <property type="project" value="TreeGrafter"/>
</dbReference>
<evidence type="ECO:0000313" key="4">
    <source>
        <dbReference type="Proteomes" id="UP000838756"/>
    </source>
</evidence>
<dbReference type="PROSITE" id="PS50144">
    <property type="entry name" value="MATH"/>
    <property type="match status" value="1"/>
</dbReference>
<dbReference type="Proteomes" id="UP000838756">
    <property type="component" value="Unassembled WGS sequence"/>
</dbReference>
<dbReference type="CDD" id="cd03773">
    <property type="entry name" value="MATH_TRIM37"/>
    <property type="match status" value="1"/>
</dbReference>
<organism evidence="3 4">
    <name type="scientific">Pararge aegeria aegeria</name>
    <dbReference type="NCBI Taxonomy" id="348720"/>
    <lineage>
        <taxon>Eukaryota</taxon>
        <taxon>Metazoa</taxon>
        <taxon>Ecdysozoa</taxon>
        <taxon>Arthropoda</taxon>
        <taxon>Hexapoda</taxon>
        <taxon>Insecta</taxon>
        <taxon>Pterygota</taxon>
        <taxon>Neoptera</taxon>
        <taxon>Endopterygota</taxon>
        <taxon>Lepidoptera</taxon>
        <taxon>Glossata</taxon>
        <taxon>Ditrysia</taxon>
        <taxon>Papilionoidea</taxon>
        <taxon>Nymphalidae</taxon>
        <taxon>Satyrinae</taxon>
        <taxon>Satyrini</taxon>
        <taxon>Parargina</taxon>
        <taxon>Pararge</taxon>
    </lineage>
</organism>
<dbReference type="InterPro" id="IPR053003">
    <property type="entry name" value="TRIM_RBCC_E3_ubiq-ligases"/>
</dbReference>
<evidence type="ECO:0000313" key="3">
    <source>
        <dbReference type="EMBL" id="CAH2217274.1"/>
    </source>
</evidence>
<feature type="region of interest" description="Disordered" evidence="1">
    <location>
        <begin position="310"/>
        <end position="331"/>
    </location>
</feature>
<evidence type="ECO:0000256" key="1">
    <source>
        <dbReference type="SAM" id="MobiDB-lite"/>
    </source>
</evidence>
<dbReference type="SUPFAM" id="SSF49599">
    <property type="entry name" value="TRAF domain-like"/>
    <property type="match status" value="1"/>
</dbReference>
<dbReference type="InterPro" id="IPR008974">
    <property type="entry name" value="TRAF-like"/>
</dbReference>
<sequence>EIVPSYDSSTFPLAHFTQLQHAAAPVYSAALHVNGLCWRLKVYPDGNGVVRGNYLSVFLELSAGLPETSKYEYRVEMLHQVSRDPSKNIVREFASDFEVGECWGYNRFFRLDLLASEGYLNPDTDTLILRFQVRPPTFYQRCRDQQWYITQLITMQNQHILQINDLKERLTLEMSRNSIAATRSTPNGSVTSQSNVTGNNDTDNPSQNNPVDGGNNITAAMISDHQWKFTMPHNIISGQRLTSPGAAFDESCNNAVCRFGDYVDRSRAAQHVLDAPQNLPSTSRSTNSLQAGGPDNLALVSLHTLLSAAGAAPAPRNTRMRTRPDKQTVADSPLTGEHYRLHSVAFML</sequence>
<feature type="domain" description="MATH" evidence="2">
    <location>
        <begin position="6"/>
        <end position="131"/>
    </location>
</feature>
<dbReference type="GO" id="GO:0006513">
    <property type="term" value="P:protein monoubiquitination"/>
    <property type="evidence" value="ECO:0007669"/>
    <property type="project" value="TreeGrafter"/>
</dbReference>
<dbReference type="Gene3D" id="2.60.210.10">
    <property type="entry name" value="Apoptosis, Tumor Necrosis Factor Receptor Associated Protein 2, Chain A"/>
    <property type="match status" value="1"/>
</dbReference>
<reference evidence="3" key="1">
    <citation type="submission" date="2022-03" db="EMBL/GenBank/DDBJ databases">
        <authorList>
            <person name="Lindestad O."/>
        </authorList>
    </citation>
    <scope>NUCLEOTIDE SEQUENCE</scope>
</reference>
<dbReference type="OrthoDB" id="192247at2759"/>
<dbReference type="EMBL" id="CAKXAJ010017928">
    <property type="protein sequence ID" value="CAH2217274.1"/>
    <property type="molecule type" value="Genomic_DNA"/>
</dbReference>
<evidence type="ECO:0000259" key="2">
    <source>
        <dbReference type="PROSITE" id="PS50144"/>
    </source>
</evidence>
<proteinExistence type="predicted"/>
<feature type="non-terminal residue" evidence="3">
    <location>
        <position position="1"/>
    </location>
</feature>
<dbReference type="InterPro" id="IPR002083">
    <property type="entry name" value="MATH/TRAF_dom"/>
</dbReference>
<dbReference type="InterPro" id="IPR037299">
    <property type="entry name" value="TRIM37_MATH"/>
</dbReference>
<accession>A0A8S4QRA4</accession>
<dbReference type="GO" id="GO:0051865">
    <property type="term" value="P:protein autoubiquitination"/>
    <property type="evidence" value="ECO:0007669"/>
    <property type="project" value="TreeGrafter"/>
</dbReference>
<dbReference type="Pfam" id="PF22486">
    <property type="entry name" value="MATH_2"/>
    <property type="match status" value="1"/>
</dbReference>
<dbReference type="AlphaFoldDB" id="A0A8S4QRA4"/>
<protein>
    <submittedName>
        <fullName evidence="3">Jg8891 protein</fullName>
    </submittedName>
</protein>
<dbReference type="SMART" id="SM00061">
    <property type="entry name" value="MATH"/>
    <property type="match status" value="1"/>
</dbReference>
<comment type="caution">
    <text evidence="3">The sequence shown here is derived from an EMBL/GenBank/DDBJ whole genome shotgun (WGS) entry which is preliminary data.</text>
</comment>
<keyword evidence="4" id="KW-1185">Reference proteome</keyword>
<dbReference type="PANTHER" id="PTHR36754">
    <property type="entry name" value="E3 UBIQUITIN-PROTEIN LIGASE TRIM37"/>
    <property type="match status" value="1"/>
</dbReference>
<dbReference type="GO" id="GO:0061630">
    <property type="term" value="F:ubiquitin protein ligase activity"/>
    <property type="evidence" value="ECO:0007669"/>
    <property type="project" value="TreeGrafter"/>
</dbReference>
<feature type="region of interest" description="Disordered" evidence="1">
    <location>
        <begin position="179"/>
        <end position="217"/>
    </location>
</feature>
<dbReference type="GO" id="GO:0005778">
    <property type="term" value="C:peroxisomal membrane"/>
    <property type="evidence" value="ECO:0007669"/>
    <property type="project" value="TreeGrafter"/>
</dbReference>
<dbReference type="GO" id="GO:0031625">
    <property type="term" value="F:ubiquitin protein ligase binding"/>
    <property type="evidence" value="ECO:0007669"/>
    <property type="project" value="TreeGrafter"/>
</dbReference>
<gene>
    <name evidence="3" type="primary">jg8891</name>
    <name evidence="3" type="ORF">PAEG_LOCUS5190</name>
</gene>
<dbReference type="GO" id="GO:0016235">
    <property type="term" value="C:aggresome"/>
    <property type="evidence" value="ECO:0007669"/>
    <property type="project" value="TreeGrafter"/>
</dbReference>
<dbReference type="PANTHER" id="PTHR36754:SF2">
    <property type="entry name" value="E3 UBIQUITIN-PROTEIN LIGASE TRIM37"/>
    <property type="match status" value="1"/>
</dbReference>
<dbReference type="GO" id="GO:0005164">
    <property type="term" value="F:tumor necrosis factor receptor binding"/>
    <property type="evidence" value="ECO:0007669"/>
    <property type="project" value="TreeGrafter"/>
</dbReference>
<name>A0A8S4QRA4_9NEOP</name>